<protein>
    <submittedName>
        <fullName evidence="1">Uncharacterized protein</fullName>
    </submittedName>
</protein>
<evidence type="ECO:0000313" key="1">
    <source>
        <dbReference type="EMBL" id="JAD42585.1"/>
    </source>
</evidence>
<name>A0A0A9A0Q1_ARUDO</name>
<reference evidence="1" key="1">
    <citation type="submission" date="2014-09" db="EMBL/GenBank/DDBJ databases">
        <authorList>
            <person name="Magalhaes I.L.F."/>
            <person name="Oliveira U."/>
            <person name="Santos F.R."/>
            <person name="Vidigal T.H.D.A."/>
            <person name="Brescovit A.D."/>
            <person name="Santos A.J."/>
        </authorList>
    </citation>
    <scope>NUCLEOTIDE SEQUENCE</scope>
    <source>
        <tissue evidence="1">Shoot tissue taken approximately 20 cm above the soil surface</tissue>
    </source>
</reference>
<reference evidence="1" key="2">
    <citation type="journal article" date="2015" name="Data Brief">
        <title>Shoot transcriptome of the giant reed, Arundo donax.</title>
        <authorList>
            <person name="Barrero R.A."/>
            <person name="Guerrero F.D."/>
            <person name="Moolhuijzen P."/>
            <person name="Goolsby J.A."/>
            <person name="Tidwell J."/>
            <person name="Bellgard S.E."/>
            <person name="Bellgard M.I."/>
        </authorList>
    </citation>
    <scope>NUCLEOTIDE SEQUENCE</scope>
    <source>
        <tissue evidence="1">Shoot tissue taken approximately 20 cm above the soil surface</tissue>
    </source>
</reference>
<dbReference type="AlphaFoldDB" id="A0A0A9A0Q1"/>
<accession>A0A0A9A0Q1</accession>
<proteinExistence type="predicted"/>
<dbReference type="EMBL" id="GBRH01255310">
    <property type="protein sequence ID" value="JAD42585.1"/>
    <property type="molecule type" value="Transcribed_RNA"/>
</dbReference>
<organism evidence="1">
    <name type="scientific">Arundo donax</name>
    <name type="common">Giant reed</name>
    <name type="synonym">Donax arundinaceus</name>
    <dbReference type="NCBI Taxonomy" id="35708"/>
    <lineage>
        <taxon>Eukaryota</taxon>
        <taxon>Viridiplantae</taxon>
        <taxon>Streptophyta</taxon>
        <taxon>Embryophyta</taxon>
        <taxon>Tracheophyta</taxon>
        <taxon>Spermatophyta</taxon>
        <taxon>Magnoliopsida</taxon>
        <taxon>Liliopsida</taxon>
        <taxon>Poales</taxon>
        <taxon>Poaceae</taxon>
        <taxon>PACMAD clade</taxon>
        <taxon>Arundinoideae</taxon>
        <taxon>Arundineae</taxon>
        <taxon>Arundo</taxon>
    </lineage>
</organism>
<sequence length="23" mass="2617">MKPISLYIITRIRNQEASAVAEL</sequence>